<dbReference type="FunCoup" id="B3S3E5">
    <property type="interactions" value="99"/>
</dbReference>
<evidence type="ECO:0000256" key="4">
    <source>
        <dbReference type="ARBA" id="ARBA00022989"/>
    </source>
</evidence>
<dbReference type="GO" id="GO:0004930">
    <property type="term" value="F:G protein-coupled receptor activity"/>
    <property type="evidence" value="ECO:0007669"/>
    <property type="project" value="UniProtKB-KW"/>
</dbReference>
<dbReference type="PROSITE" id="PS50262">
    <property type="entry name" value="G_PROTEIN_RECEP_F1_2"/>
    <property type="match status" value="1"/>
</dbReference>
<comment type="subcellular location">
    <subcellularLocation>
        <location evidence="1">Cell membrane</location>
        <topology evidence="1">Multi-pass membrane protein</topology>
    </subcellularLocation>
</comment>
<accession>B3S3E5</accession>
<feature type="transmembrane region" description="Helical" evidence="9">
    <location>
        <begin position="88"/>
        <end position="111"/>
    </location>
</feature>
<evidence type="ECO:0000256" key="3">
    <source>
        <dbReference type="ARBA" id="ARBA00022692"/>
    </source>
</evidence>
<keyword evidence="6 9" id="KW-0472">Membrane</keyword>
<dbReference type="GO" id="GO:0007186">
    <property type="term" value="P:G protein-coupled receptor signaling pathway"/>
    <property type="evidence" value="ECO:0000318"/>
    <property type="project" value="GO_Central"/>
</dbReference>
<dbReference type="AlphaFoldDB" id="B3S3E5"/>
<keyword evidence="7" id="KW-0675">Receptor</keyword>
<keyword evidence="8" id="KW-0807">Transducer</keyword>
<sequence length="334" mass="38193">MASTNSSQNNQTLDETLSVAAQVLAIENTITLIIAIIVIAINFLGLSFVLFHKTLRNREVTFISNIFTSSIGTGIIHLILIAQLKIDMLSALAVQNAFVGAFNWQITMLTVHRFLRVYIPLKYKRIMTTTIIVSINIIAWLIPFIASFLLIKVWYILDQSPSGILAVQWLLFLFMYFIPCIITLSLYMWILYLVVSYSKTAKQLTTTVRKNNRAYYQVVLITSFYLICWLPFCIYYMIRSSILLPSKVKEAIQIGLRILPYIHTALNPIFYTLFTGSLKHEVQQALMKGQRRLTISILRRQRYDANIGDSTNTKASAYLASTVRFSRGKVNPTY</sequence>
<protein>
    <recommendedName>
        <fullName evidence="10">G-protein coupled receptors family 1 profile domain-containing protein</fullName>
    </recommendedName>
</protein>
<dbReference type="InterPro" id="IPR050569">
    <property type="entry name" value="TAAR"/>
</dbReference>
<dbReference type="Pfam" id="PF00001">
    <property type="entry name" value="7tm_1"/>
    <property type="match status" value="1"/>
</dbReference>
<feature type="transmembrane region" description="Helical" evidence="9">
    <location>
        <begin position="62"/>
        <end position="82"/>
    </location>
</feature>
<evidence type="ECO:0000256" key="2">
    <source>
        <dbReference type="ARBA" id="ARBA00022475"/>
    </source>
</evidence>
<feature type="transmembrane region" description="Helical" evidence="9">
    <location>
        <begin position="215"/>
        <end position="238"/>
    </location>
</feature>
<dbReference type="SUPFAM" id="SSF81321">
    <property type="entry name" value="Family A G protein-coupled receptor-like"/>
    <property type="match status" value="1"/>
</dbReference>
<feature type="transmembrane region" description="Helical" evidence="9">
    <location>
        <begin position="30"/>
        <end position="50"/>
    </location>
</feature>
<dbReference type="STRING" id="10228.B3S3E5"/>
<dbReference type="PhylomeDB" id="B3S3E5"/>
<dbReference type="CDD" id="cd00637">
    <property type="entry name" value="7tm_classA_rhodopsin-like"/>
    <property type="match status" value="1"/>
</dbReference>
<keyword evidence="12" id="KW-1185">Reference proteome</keyword>
<dbReference type="InParanoid" id="B3S3E5"/>
<evidence type="ECO:0000256" key="7">
    <source>
        <dbReference type="ARBA" id="ARBA00023170"/>
    </source>
</evidence>
<dbReference type="PANTHER" id="PTHR24249">
    <property type="entry name" value="HISTAMINE RECEPTOR-RELATED G-PROTEIN COUPLED RECEPTOR"/>
    <property type="match status" value="1"/>
</dbReference>
<evidence type="ECO:0000256" key="8">
    <source>
        <dbReference type="ARBA" id="ARBA00023224"/>
    </source>
</evidence>
<dbReference type="InterPro" id="IPR000276">
    <property type="entry name" value="GPCR_Rhodpsn"/>
</dbReference>
<feature type="transmembrane region" description="Helical" evidence="9">
    <location>
        <begin position="131"/>
        <end position="157"/>
    </location>
</feature>
<keyword evidence="3 9" id="KW-0812">Transmembrane</keyword>
<evidence type="ECO:0000256" key="9">
    <source>
        <dbReference type="SAM" id="Phobius"/>
    </source>
</evidence>
<keyword evidence="5" id="KW-0297">G-protein coupled receptor</keyword>
<feature type="transmembrane region" description="Helical" evidence="9">
    <location>
        <begin position="169"/>
        <end position="194"/>
    </location>
</feature>
<feature type="domain" description="G-protein coupled receptors family 1 profile" evidence="10">
    <location>
        <begin position="104"/>
        <end position="271"/>
    </location>
</feature>
<dbReference type="GO" id="GO:0005886">
    <property type="term" value="C:plasma membrane"/>
    <property type="evidence" value="ECO:0007669"/>
    <property type="project" value="UniProtKB-SubCell"/>
</dbReference>
<dbReference type="FunFam" id="1.20.1070.10:FF:001092">
    <property type="entry name" value="Trace amine-associated receptor 5"/>
    <property type="match status" value="1"/>
</dbReference>
<organism evidence="11 12">
    <name type="scientific">Trichoplax adhaerens</name>
    <name type="common">Trichoplax reptans</name>
    <dbReference type="NCBI Taxonomy" id="10228"/>
    <lineage>
        <taxon>Eukaryota</taxon>
        <taxon>Metazoa</taxon>
        <taxon>Placozoa</taxon>
        <taxon>Uniplacotomia</taxon>
        <taxon>Trichoplacea</taxon>
        <taxon>Trichoplacidae</taxon>
        <taxon>Trichoplax</taxon>
    </lineage>
</organism>
<dbReference type="Gene3D" id="1.20.1070.10">
    <property type="entry name" value="Rhodopsin 7-helix transmembrane proteins"/>
    <property type="match status" value="1"/>
</dbReference>
<name>B3S3E5_TRIAD</name>
<dbReference type="RefSeq" id="XP_002114821.1">
    <property type="nucleotide sequence ID" value="XM_002114785.1"/>
</dbReference>
<dbReference type="EMBL" id="DS985248">
    <property type="protein sequence ID" value="EDV22955.1"/>
    <property type="molecule type" value="Genomic_DNA"/>
</dbReference>
<evidence type="ECO:0000256" key="6">
    <source>
        <dbReference type="ARBA" id="ARBA00023136"/>
    </source>
</evidence>
<evidence type="ECO:0000256" key="5">
    <source>
        <dbReference type="ARBA" id="ARBA00023040"/>
    </source>
</evidence>
<evidence type="ECO:0000256" key="1">
    <source>
        <dbReference type="ARBA" id="ARBA00004651"/>
    </source>
</evidence>
<reference evidence="11 12" key="1">
    <citation type="journal article" date="2008" name="Nature">
        <title>The Trichoplax genome and the nature of placozoans.</title>
        <authorList>
            <person name="Srivastava M."/>
            <person name="Begovic E."/>
            <person name="Chapman J."/>
            <person name="Putnam N.H."/>
            <person name="Hellsten U."/>
            <person name="Kawashima T."/>
            <person name="Kuo A."/>
            <person name="Mitros T."/>
            <person name="Salamov A."/>
            <person name="Carpenter M.L."/>
            <person name="Signorovitch A.Y."/>
            <person name="Moreno M.A."/>
            <person name="Kamm K."/>
            <person name="Grimwood J."/>
            <person name="Schmutz J."/>
            <person name="Shapiro H."/>
            <person name="Grigoriev I.V."/>
            <person name="Buss L.W."/>
            <person name="Schierwater B."/>
            <person name="Dellaporta S.L."/>
            <person name="Rokhsar D.S."/>
        </authorList>
    </citation>
    <scope>NUCLEOTIDE SEQUENCE [LARGE SCALE GENOMIC DNA]</scope>
    <source>
        <strain evidence="11 12">Grell-BS-1999</strain>
    </source>
</reference>
<dbReference type="PRINTS" id="PR00237">
    <property type="entry name" value="GPCRRHODOPSN"/>
</dbReference>
<dbReference type="InterPro" id="IPR017452">
    <property type="entry name" value="GPCR_Rhodpsn_7TM"/>
</dbReference>
<dbReference type="PANTHER" id="PTHR24249:SF411">
    <property type="entry name" value="G-PROTEIN COUPLED RECEPTORS FAMILY 1 PROFILE DOMAIN-CONTAINING PROTEIN"/>
    <property type="match status" value="1"/>
</dbReference>
<gene>
    <name evidence="11" type="ORF">TRIADDRAFT_58689</name>
</gene>
<evidence type="ECO:0000259" key="10">
    <source>
        <dbReference type="PROSITE" id="PS50262"/>
    </source>
</evidence>
<keyword evidence="2" id="KW-1003">Cell membrane</keyword>
<dbReference type="OrthoDB" id="10042731at2759"/>
<dbReference type="KEGG" id="tad:TRIADDRAFT_58689"/>
<evidence type="ECO:0000313" key="12">
    <source>
        <dbReference type="Proteomes" id="UP000009022"/>
    </source>
</evidence>
<dbReference type="CTD" id="6756033"/>
<dbReference type="HOGENOM" id="CLU_832438_0_0_1"/>
<proteinExistence type="predicted"/>
<evidence type="ECO:0000313" key="11">
    <source>
        <dbReference type="EMBL" id="EDV22955.1"/>
    </source>
</evidence>
<keyword evidence="4 9" id="KW-1133">Transmembrane helix</keyword>
<dbReference type="Proteomes" id="UP000009022">
    <property type="component" value="Unassembled WGS sequence"/>
</dbReference>
<dbReference type="OMA" id="RITMISI"/>
<dbReference type="GeneID" id="6756033"/>